<reference evidence="7 8" key="1">
    <citation type="submission" date="2024-02" db="EMBL/GenBank/DDBJ databases">
        <title>Chromosome-scale genome assembly of the rough periwinkle Littorina saxatilis.</title>
        <authorList>
            <person name="De Jode A."/>
            <person name="Faria R."/>
            <person name="Formenti G."/>
            <person name="Sims Y."/>
            <person name="Smith T.P."/>
            <person name="Tracey A."/>
            <person name="Wood J.M.D."/>
            <person name="Zagrodzka Z.B."/>
            <person name="Johannesson K."/>
            <person name="Butlin R.K."/>
            <person name="Leder E.H."/>
        </authorList>
    </citation>
    <scope>NUCLEOTIDE SEQUENCE [LARGE SCALE GENOMIC DNA]</scope>
    <source>
        <strain evidence="7">Snail1</strain>
        <tissue evidence="7">Muscle</tissue>
    </source>
</reference>
<evidence type="ECO:0000256" key="3">
    <source>
        <dbReference type="ARBA" id="ARBA00022989"/>
    </source>
</evidence>
<evidence type="ECO:0000256" key="4">
    <source>
        <dbReference type="ARBA" id="ARBA00023136"/>
    </source>
</evidence>
<feature type="domain" description="G-protein coupled receptors family 1 profile" evidence="6">
    <location>
        <begin position="88"/>
        <end position="346"/>
    </location>
</feature>
<protein>
    <recommendedName>
        <fullName evidence="6">G-protein coupled receptors family 1 profile domain-containing protein</fullName>
    </recommendedName>
</protein>
<dbReference type="InterPro" id="IPR017452">
    <property type="entry name" value="GPCR_Rhodpsn_7TM"/>
</dbReference>
<name>A0AAN9C346_9CAEN</name>
<comment type="subcellular location">
    <subcellularLocation>
        <location evidence="1">Membrane</location>
    </subcellularLocation>
</comment>
<dbReference type="Proteomes" id="UP001374579">
    <property type="component" value="Unassembled WGS sequence"/>
</dbReference>
<evidence type="ECO:0000256" key="1">
    <source>
        <dbReference type="ARBA" id="ARBA00004370"/>
    </source>
</evidence>
<feature type="transmembrane region" description="Helical" evidence="5">
    <location>
        <begin position="150"/>
        <end position="173"/>
    </location>
</feature>
<feature type="transmembrane region" description="Helical" evidence="5">
    <location>
        <begin position="322"/>
        <end position="344"/>
    </location>
</feature>
<accession>A0AAN9C346</accession>
<keyword evidence="8" id="KW-1185">Reference proteome</keyword>
<feature type="transmembrane region" description="Helical" evidence="5">
    <location>
        <begin position="194"/>
        <end position="216"/>
    </location>
</feature>
<keyword evidence="2 5" id="KW-0812">Transmembrane</keyword>
<evidence type="ECO:0000256" key="2">
    <source>
        <dbReference type="ARBA" id="ARBA00022692"/>
    </source>
</evidence>
<dbReference type="SUPFAM" id="SSF81321">
    <property type="entry name" value="Family A G protein-coupled receptor-like"/>
    <property type="match status" value="1"/>
</dbReference>
<dbReference type="PROSITE" id="PS50262">
    <property type="entry name" value="G_PROTEIN_RECEP_F1_2"/>
    <property type="match status" value="1"/>
</dbReference>
<feature type="transmembrane region" description="Helical" evidence="5">
    <location>
        <begin position="67"/>
        <end position="98"/>
    </location>
</feature>
<evidence type="ECO:0000256" key="5">
    <source>
        <dbReference type="SAM" id="Phobius"/>
    </source>
</evidence>
<evidence type="ECO:0000259" key="6">
    <source>
        <dbReference type="PROSITE" id="PS50262"/>
    </source>
</evidence>
<feature type="transmembrane region" description="Helical" evidence="5">
    <location>
        <begin position="247"/>
        <end position="267"/>
    </location>
</feature>
<feature type="transmembrane region" description="Helical" evidence="5">
    <location>
        <begin position="288"/>
        <end position="310"/>
    </location>
</feature>
<sequence>MSFIQRETRNLNAQRKVVGDKGCEEYTPHTKALNNTKPTMWTNNSTAGNDSTGLLPVRDDDADRKHIVAWMQACVVVYSAFTVLIIVLNLFLLVVVLSSSSLRSNLRNKFLLNLVVCHLLEGVTGTAFDAEFYAESVWKHGCYVHFVRLLLHLFVMDFVLWWGVVALLLHYLARLLRYEGPGWFLRLPPKLQRAALQTAVALPWLVAVAVLAYVLLTDANVSIAVSLGLCRYFLTDESFSFKTFICFYLPLPTLVVLLIAVQIAYRFKSARTEDGRSGERTLEDGESMVYMLTGGLTILLLSPLYVVFAFNIDINPLKTRYVVFGSLMMVASLLSIVQAPLWLLMLRDVKERCVQLVVKMPLCCRWFASCANKSTRSGSTSVAFSNLQEE</sequence>
<evidence type="ECO:0000313" key="8">
    <source>
        <dbReference type="Proteomes" id="UP001374579"/>
    </source>
</evidence>
<comment type="caution">
    <text evidence="7">The sequence shown here is derived from an EMBL/GenBank/DDBJ whole genome shotgun (WGS) entry which is preliminary data.</text>
</comment>
<dbReference type="AlphaFoldDB" id="A0AAN9C346"/>
<keyword evidence="3 5" id="KW-1133">Transmembrane helix</keyword>
<keyword evidence="4 5" id="KW-0472">Membrane</keyword>
<proteinExistence type="predicted"/>
<dbReference type="EMBL" id="JBAMIC010000001">
    <property type="protein sequence ID" value="KAK7116310.1"/>
    <property type="molecule type" value="Genomic_DNA"/>
</dbReference>
<organism evidence="7 8">
    <name type="scientific">Littorina saxatilis</name>
    <dbReference type="NCBI Taxonomy" id="31220"/>
    <lineage>
        <taxon>Eukaryota</taxon>
        <taxon>Metazoa</taxon>
        <taxon>Spiralia</taxon>
        <taxon>Lophotrochozoa</taxon>
        <taxon>Mollusca</taxon>
        <taxon>Gastropoda</taxon>
        <taxon>Caenogastropoda</taxon>
        <taxon>Littorinimorpha</taxon>
        <taxon>Littorinoidea</taxon>
        <taxon>Littorinidae</taxon>
        <taxon>Littorina</taxon>
    </lineage>
</organism>
<dbReference type="Gene3D" id="1.20.1070.10">
    <property type="entry name" value="Rhodopsin 7-helix transmembrane proteins"/>
    <property type="match status" value="1"/>
</dbReference>
<dbReference type="GO" id="GO:0016020">
    <property type="term" value="C:membrane"/>
    <property type="evidence" value="ECO:0007669"/>
    <property type="project" value="UniProtKB-SubCell"/>
</dbReference>
<gene>
    <name evidence="7" type="ORF">V1264_002014</name>
</gene>
<evidence type="ECO:0000313" key="7">
    <source>
        <dbReference type="EMBL" id="KAK7116310.1"/>
    </source>
</evidence>